<keyword evidence="3" id="KW-1185">Reference proteome</keyword>
<evidence type="ECO:0000313" key="2">
    <source>
        <dbReference type="EMBL" id="KAG4426472.1"/>
    </source>
</evidence>
<accession>A0A8H8BWJ5</accession>
<reference evidence="2" key="1">
    <citation type="submission" date="2021-02" db="EMBL/GenBank/DDBJ databases">
        <title>Genome sequence Cadophora malorum strain M34.</title>
        <authorList>
            <person name="Stefanovic E."/>
            <person name="Vu D."/>
            <person name="Scully C."/>
            <person name="Dijksterhuis J."/>
            <person name="Roader J."/>
            <person name="Houbraken J."/>
        </authorList>
    </citation>
    <scope>NUCLEOTIDE SEQUENCE</scope>
    <source>
        <strain evidence="2">M34</strain>
    </source>
</reference>
<protein>
    <submittedName>
        <fullName evidence="2">Uncharacterized protein</fullName>
    </submittedName>
</protein>
<dbReference type="Proteomes" id="UP000664132">
    <property type="component" value="Unassembled WGS sequence"/>
</dbReference>
<organism evidence="2 3">
    <name type="scientific">Cadophora malorum</name>
    <dbReference type="NCBI Taxonomy" id="108018"/>
    <lineage>
        <taxon>Eukaryota</taxon>
        <taxon>Fungi</taxon>
        <taxon>Dikarya</taxon>
        <taxon>Ascomycota</taxon>
        <taxon>Pezizomycotina</taxon>
        <taxon>Leotiomycetes</taxon>
        <taxon>Helotiales</taxon>
        <taxon>Ploettnerulaceae</taxon>
        <taxon>Cadophora</taxon>
    </lineage>
</organism>
<feature type="compositionally biased region" description="Gly residues" evidence="1">
    <location>
        <begin position="55"/>
        <end position="66"/>
    </location>
</feature>
<gene>
    <name evidence="2" type="ORF">IFR04_000354</name>
</gene>
<comment type="caution">
    <text evidence="2">The sequence shown here is derived from an EMBL/GenBank/DDBJ whole genome shotgun (WGS) entry which is preliminary data.</text>
</comment>
<feature type="region of interest" description="Disordered" evidence="1">
    <location>
        <begin position="1"/>
        <end position="83"/>
    </location>
</feature>
<dbReference type="OrthoDB" id="5328813at2759"/>
<evidence type="ECO:0000313" key="3">
    <source>
        <dbReference type="Proteomes" id="UP000664132"/>
    </source>
</evidence>
<evidence type="ECO:0000256" key="1">
    <source>
        <dbReference type="SAM" id="MobiDB-lite"/>
    </source>
</evidence>
<feature type="compositionally biased region" description="Polar residues" evidence="1">
    <location>
        <begin position="38"/>
        <end position="51"/>
    </location>
</feature>
<name>A0A8H8BWJ5_9HELO</name>
<dbReference type="EMBL" id="JAFJYH010000002">
    <property type="protein sequence ID" value="KAG4426472.1"/>
    <property type="molecule type" value="Genomic_DNA"/>
</dbReference>
<sequence>MSTHEKKAPRASNLRTNKSPIATPPRAALHGRSKTDHTAQQQVTPDNASTKSGREGSGTIAGGGGAETTSTSPASEAEDSASISSISITLPSHNSNHSRDLLHEKDRKIADLERELSVMESEFSAELTTLSHKLTNESETVQFWQQKHSSLNQTFLQTDTDLRLLKQEIAGFAEVREERDRDIKTRISSLILDRDAFREAYNEAMGEVRGKEEMVRTLQGQVRGLKSWVSSSSKVGEQVSDEVFGEEMRRLGNGLQNWVITHFRRVRIETSKAPDNTLTTLENLVPTYEFLASSSKIHLIQSLVSQILVTHVFSAYFVGLAPEQATELANVEKTLSNFGSAENMNQWRSTTLSMLRKESQKLQSSTTAVIDGIISQVNSIMDGISDTKHTEARDQALRSIISSSIELSRQLRVQKAVFSIMMPSIVDYQKTMFDADSMEDIGGEDEDTLNDREIRCVTFPGIVKAGDENGERSHLKNVVAKIRVLCAPD</sequence>
<proteinExistence type="predicted"/>
<dbReference type="AlphaFoldDB" id="A0A8H8BWJ5"/>
<feature type="compositionally biased region" description="Low complexity" evidence="1">
    <location>
        <begin position="67"/>
        <end position="83"/>
    </location>
</feature>